<feature type="transmembrane region" description="Helical" evidence="1">
    <location>
        <begin position="243"/>
        <end position="263"/>
    </location>
</feature>
<evidence type="ECO:0000313" key="2">
    <source>
        <dbReference type="EMBL" id="SEJ47027.1"/>
    </source>
</evidence>
<feature type="transmembrane region" description="Helical" evidence="1">
    <location>
        <begin position="28"/>
        <end position="52"/>
    </location>
</feature>
<feature type="transmembrane region" description="Helical" evidence="1">
    <location>
        <begin position="102"/>
        <end position="125"/>
    </location>
</feature>
<dbReference type="Proteomes" id="UP000199532">
    <property type="component" value="Unassembled WGS sequence"/>
</dbReference>
<dbReference type="AlphaFoldDB" id="A0A1H6Z6H8"/>
<reference evidence="2 3" key="1">
    <citation type="submission" date="2016-10" db="EMBL/GenBank/DDBJ databases">
        <authorList>
            <person name="de Groot N.N."/>
        </authorList>
    </citation>
    <scope>NUCLEOTIDE SEQUENCE [LARGE SCALE GENOMIC DNA]</scope>
    <source>
        <strain evidence="2 3">DSM 19938</strain>
    </source>
</reference>
<sequence length="407" mass="46346">METTIDPPANPPGRVIALHHGNDKIPPYIYATVFSSFCVITGLIWDICWHLSIGRDGLLSPPHLIIYLGAIVSGLFSGYEILRITFLGKPVEKSKSVKVWGFFYSSLGALFCVWGALAMLTSAPFDDWWHNTYGLDVTILSPPHTVLALGIISVQFGAMISVISLKNQTRHFFSDNPARKKVRNKILFWLFSLSAGFLLTMWYTLLSEEMGSRNTHTSDFYVVACVVFPFFLMALGKAVKHRWTITAVAGTYTLLMLLTLWIIPLFPAEPKLGPIINHIDHYQGFKFPLLLIVPAIFTDILRNKFAYLNDWLLALILATAFLLTFFVVQWPFGTFLVESPYARNWVFGSHYWYFGSNPNWEFRYKFPPWGLETTPELVKGLAIAWVSCLISTRIGLKWGNWMNKIQR</sequence>
<keyword evidence="1" id="KW-0812">Transmembrane</keyword>
<keyword evidence="3" id="KW-1185">Reference proteome</keyword>
<accession>A0A1H6Z6H8</accession>
<evidence type="ECO:0000256" key="1">
    <source>
        <dbReference type="SAM" id="Phobius"/>
    </source>
</evidence>
<proteinExistence type="predicted"/>
<protein>
    <submittedName>
        <fullName evidence="2">Uncharacterized protein</fullName>
    </submittedName>
</protein>
<name>A0A1H6Z6H8_9BACT</name>
<keyword evidence="1" id="KW-0472">Membrane</keyword>
<keyword evidence="1" id="KW-1133">Transmembrane helix</keyword>
<feature type="transmembrane region" description="Helical" evidence="1">
    <location>
        <begin position="283"/>
        <end position="301"/>
    </location>
</feature>
<feature type="transmembrane region" description="Helical" evidence="1">
    <location>
        <begin position="218"/>
        <end position="236"/>
    </location>
</feature>
<dbReference type="EMBL" id="FNXY01000008">
    <property type="protein sequence ID" value="SEJ47027.1"/>
    <property type="molecule type" value="Genomic_DNA"/>
</dbReference>
<evidence type="ECO:0000313" key="3">
    <source>
        <dbReference type="Proteomes" id="UP000199532"/>
    </source>
</evidence>
<feature type="transmembrane region" description="Helical" evidence="1">
    <location>
        <begin position="313"/>
        <end position="332"/>
    </location>
</feature>
<organism evidence="2 3">
    <name type="scientific">Dyadobacter koreensis</name>
    <dbReference type="NCBI Taxonomy" id="408657"/>
    <lineage>
        <taxon>Bacteria</taxon>
        <taxon>Pseudomonadati</taxon>
        <taxon>Bacteroidota</taxon>
        <taxon>Cytophagia</taxon>
        <taxon>Cytophagales</taxon>
        <taxon>Spirosomataceae</taxon>
        <taxon>Dyadobacter</taxon>
    </lineage>
</organism>
<dbReference type="STRING" id="408657.SAMN04487995_4843"/>
<dbReference type="RefSeq" id="WP_229209751.1">
    <property type="nucleotide sequence ID" value="NZ_FNXY01000008.1"/>
</dbReference>
<feature type="transmembrane region" description="Helical" evidence="1">
    <location>
        <begin position="186"/>
        <end position="206"/>
    </location>
</feature>
<feature type="transmembrane region" description="Helical" evidence="1">
    <location>
        <begin position="145"/>
        <end position="165"/>
    </location>
</feature>
<feature type="transmembrane region" description="Helical" evidence="1">
    <location>
        <begin position="64"/>
        <end position="82"/>
    </location>
</feature>
<gene>
    <name evidence="2" type="ORF">SAMN04487995_4843</name>
</gene>